<keyword evidence="2" id="KW-0805">Transcription regulation</keyword>
<dbReference type="EMBL" id="JBHSDU010000003">
    <property type="protein sequence ID" value="MFC4308611.1"/>
    <property type="molecule type" value="Genomic_DNA"/>
</dbReference>
<dbReference type="InterPro" id="IPR013325">
    <property type="entry name" value="RNA_pol_sigma_r2"/>
</dbReference>
<dbReference type="PANTHER" id="PTHR43133:SF63">
    <property type="entry name" value="RNA POLYMERASE SIGMA FACTOR FECI-RELATED"/>
    <property type="match status" value="1"/>
</dbReference>
<evidence type="ECO:0000259" key="5">
    <source>
        <dbReference type="Pfam" id="PF08281"/>
    </source>
</evidence>
<protein>
    <submittedName>
        <fullName evidence="6">RNA polymerase sigma factor</fullName>
    </submittedName>
</protein>
<organism evidence="6 7">
    <name type="scientific">Steroidobacter flavus</name>
    <dbReference type="NCBI Taxonomy" id="1842136"/>
    <lineage>
        <taxon>Bacteria</taxon>
        <taxon>Pseudomonadati</taxon>
        <taxon>Pseudomonadota</taxon>
        <taxon>Gammaproteobacteria</taxon>
        <taxon>Steroidobacterales</taxon>
        <taxon>Steroidobacteraceae</taxon>
        <taxon>Steroidobacter</taxon>
    </lineage>
</organism>
<evidence type="ECO:0000256" key="2">
    <source>
        <dbReference type="ARBA" id="ARBA00023015"/>
    </source>
</evidence>
<dbReference type="Proteomes" id="UP001595904">
    <property type="component" value="Unassembled WGS sequence"/>
</dbReference>
<dbReference type="InterPro" id="IPR036388">
    <property type="entry name" value="WH-like_DNA-bd_sf"/>
</dbReference>
<dbReference type="InterPro" id="IPR013324">
    <property type="entry name" value="RNA_pol_sigma_r3/r4-like"/>
</dbReference>
<comment type="caution">
    <text evidence="6">The sequence shown here is derived from an EMBL/GenBank/DDBJ whole genome shotgun (WGS) entry which is preliminary data.</text>
</comment>
<keyword evidence="4" id="KW-0804">Transcription</keyword>
<evidence type="ECO:0000256" key="1">
    <source>
        <dbReference type="ARBA" id="ARBA00010641"/>
    </source>
</evidence>
<keyword evidence="7" id="KW-1185">Reference proteome</keyword>
<reference evidence="7" key="1">
    <citation type="journal article" date="2019" name="Int. J. Syst. Evol. Microbiol.">
        <title>The Global Catalogue of Microorganisms (GCM) 10K type strain sequencing project: providing services to taxonomists for standard genome sequencing and annotation.</title>
        <authorList>
            <consortium name="The Broad Institute Genomics Platform"/>
            <consortium name="The Broad Institute Genome Sequencing Center for Infectious Disease"/>
            <person name="Wu L."/>
            <person name="Ma J."/>
        </authorList>
    </citation>
    <scope>NUCLEOTIDE SEQUENCE [LARGE SCALE GENOMIC DNA]</scope>
    <source>
        <strain evidence="7">CGMCC 1.10759</strain>
    </source>
</reference>
<dbReference type="RefSeq" id="WP_380595707.1">
    <property type="nucleotide sequence ID" value="NZ_JBHSDU010000003.1"/>
</dbReference>
<name>A0ABV8SLX3_9GAMM</name>
<dbReference type="SUPFAM" id="SSF88659">
    <property type="entry name" value="Sigma3 and sigma4 domains of RNA polymerase sigma factors"/>
    <property type="match status" value="1"/>
</dbReference>
<evidence type="ECO:0000313" key="6">
    <source>
        <dbReference type="EMBL" id="MFC4308611.1"/>
    </source>
</evidence>
<comment type="similarity">
    <text evidence="1">Belongs to the sigma-70 factor family. ECF subfamily.</text>
</comment>
<dbReference type="Gene3D" id="1.10.1740.10">
    <property type="match status" value="1"/>
</dbReference>
<evidence type="ECO:0000313" key="7">
    <source>
        <dbReference type="Proteomes" id="UP001595904"/>
    </source>
</evidence>
<dbReference type="PANTHER" id="PTHR43133">
    <property type="entry name" value="RNA POLYMERASE ECF-TYPE SIGMA FACTO"/>
    <property type="match status" value="1"/>
</dbReference>
<accession>A0ABV8SLX3</accession>
<feature type="domain" description="RNA polymerase sigma factor 70 region 4 type 2" evidence="5">
    <location>
        <begin position="121"/>
        <end position="171"/>
    </location>
</feature>
<evidence type="ECO:0000256" key="3">
    <source>
        <dbReference type="ARBA" id="ARBA00023082"/>
    </source>
</evidence>
<dbReference type="SUPFAM" id="SSF88946">
    <property type="entry name" value="Sigma2 domain of RNA polymerase sigma factors"/>
    <property type="match status" value="1"/>
</dbReference>
<sequence length="181" mass="20790">MISSRDLAQAAAKEYSGNLRDYLSRRVSNPQDVEDLAQSTFEKILSINNRMPFIRKPLGFLLTLASWTLAEFRANRAKEREHMVWLYELEQSAEGDDGASIQQWSSEDPEDRQHYAELLKKVETKLADMPTAYAAIVLLVRDGLSYAEAAERLEMTEAALKKCIQRARAKLRIRLSREARR</sequence>
<evidence type="ECO:0000256" key="4">
    <source>
        <dbReference type="ARBA" id="ARBA00023163"/>
    </source>
</evidence>
<dbReference type="InterPro" id="IPR013249">
    <property type="entry name" value="RNA_pol_sigma70_r4_t2"/>
</dbReference>
<dbReference type="InterPro" id="IPR039425">
    <property type="entry name" value="RNA_pol_sigma-70-like"/>
</dbReference>
<dbReference type="InterPro" id="IPR014284">
    <property type="entry name" value="RNA_pol_sigma-70_dom"/>
</dbReference>
<dbReference type="NCBIfam" id="TIGR02937">
    <property type="entry name" value="sigma70-ECF"/>
    <property type="match status" value="1"/>
</dbReference>
<dbReference type="Gene3D" id="1.10.10.10">
    <property type="entry name" value="Winged helix-like DNA-binding domain superfamily/Winged helix DNA-binding domain"/>
    <property type="match status" value="1"/>
</dbReference>
<proteinExistence type="inferred from homology"/>
<gene>
    <name evidence="6" type="ORF">ACFPN2_05905</name>
</gene>
<keyword evidence="3" id="KW-0731">Sigma factor</keyword>
<dbReference type="Pfam" id="PF08281">
    <property type="entry name" value="Sigma70_r4_2"/>
    <property type="match status" value="1"/>
</dbReference>